<sequence>MAQIKTTLDLDLAAASDTEAAVVETVLEYDHELSQRQGQTARAGLWAHFLQNVVGGGMGVSRDTDITVECQIDRLETRHLRGYPPVAGTAEESLLRARLDEPRVRAVASSRVLGRRVPVYIISGLKIARGLRFRREKRHTVGGGVSADAPVGPDGVLASVGGGLGGERRDEQTSSFRSGEEDVIFAYELSIIRLRGRKDKERVEVDILEHAAAFLHEEEDVKGKEEEMDIAVGIAGVTDISESGVEVKVQDILDEKGDKVICVTAS</sequence>
<dbReference type="EMBL" id="JAQQWI010000002">
    <property type="protein sequence ID" value="KAK8037759.1"/>
    <property type="molecule type" value="Genomic_DNA"/>
</dbReference>
<keyword evidence="3" id="KW-1185">Reference proteome</keyword>
<accession>A0ABR1SVM4</accession>
<comment type="caution">
    <text evidence="2">The sequence shown here is derived from an EMBL/GenBank/DDBJ whole genome shotgun (WGS) entry which is preliminary data.</text>
</comment>
<evidence type="ECO:0000313" key="3">
    <source>
        <dbReference type="Proteomes" id="UP001396898"/>
    </source>
</evidence>
<organism evidence="2 3">
    <name type="scientific">Apiospora marii</name>
    <dbReference type="NCBI Taxonomy" id="335849"/>
    <lineage>
        <taxon>Eukaryota</taxon>
        <taxon>Fungi</taxon>
        <taxon>Dikarya</taxon>
        <taxon>Ascomycota</taxon>
        <taxon>Pezizomycotina</taxon>
        <taxon>Sordariomycetes</taxon>
        <taxon>Xylariomycetidae</taxon>
        <taxon>Amphisphaeriales</taxon>
        <taxon>Apiosporaceae</taxon>
        <taxon>Apiospora</taxon>
    </lineage>
</organism>
<evidence type="ECO:0000256" key="1">
    <source>
        <dbReference type="SAM" id="MobiDB-lite"/>
    </source>
</evidence>
<protein>
    <submittedName>
        <fullName evidence="2">Uncharacterized protein</fullName>
    </submittedName>
</protein>
<gene>
    <name evidence="2" type="ORF">PG991_001105</name>
</gene>
<evidence type="ECO:0000313" key="2">
    <source>
        <dbReference type="EMBL" id="KAK8037759.1"/>
    </source>
</evidence>
<feature type="region of interest" description="Disordered" evidence="1">
    <location>
        <begin position="142"/>
        <end position="177"/>
    </location>
</feature>
<proteinExistence type="predicted"/>
<reference evidence="2 3" key="1">
    <citation type="submission" date="2023-01" db="EMBL/GenBank/DDBJ databases">
        <title>Analysis of 21 Apiospora genomes using comparative genomics revels a genus with tremendous synthesis potential of carbohydrate active enzymes and secondary metabolites.</title>
        <authorList>
            <person name="Sorensen T."/>
        </authorList>
    </citation>
    <scope>NUCLEOTIDE SEQUENCE [LARGE SCALE GENOMIC DNA]</scope>
    <source>
        <strain evidence="2 3">CBS 20057</strain>
    </source>
</reference>
<dbReference type="Proteomes" id="UP001396898">
    <property type="component" value="Unassembled WGS sequence"/>
</dbReference>
<name>A0ABR1SVM4_9PEZI</name>